<organism evidence="1 2">
    <name type="scientific">Propionispora vibrioides</name>
    <dbReference type="NCBI Taxonomy" id="112903"/>
    <lineage>
        <taxon>Bacteria</taxon>
        <taxon>Bacillati</taxon>
        <taxon>Bacillota</taxon>
        <taxon>Negativicutes</taxon>
        <taxon>Selenomonadales</taxon>
        <taxon>Sporomusaceae</taxon>
        <taxon>Propionispora</taxon>
    </lineage>
</organism>
<reference evidence="1 2" key="1">
    <citation type="submission" date="2016-10" db="EMBL/GenBank/DDBJ databases">
        <authorList>
            <person name="de Groot N.N."/>
        </authorList>
    </citation>
    <scope>NUCLEOTIDE SEQUENCE [LARGE SCALE GENOMIC DNA]</scope>
    <source>
        <strain evidence="1 2">DSM 13305</strain>
    </source>
</reference>
<gene>
    <name evidence="1" type="ORF">SAMN04490178_13716</name>
</gene>
<dbReference type="Gene3D" id="2.30.110.10">
    <property type="entry name" value="Electron Transport, Fmn-binding Protein, Chain A"/>
    <property type="match status" value="1"/>
</dbReference>
<proteinExistence type="predicted"/>
<evidence type="ECO:0000313" key="2">
    <source>
        <dbReference type="Proteomes" id="UP000198847"/>
    </source>
</evidence>
<dbReference type="InterPro" id="IPR024747">
    <property type="entry name" value="Pyridox_Oxase-rel"/>
</dbReference>
<evidence type="ECO:0008006" key="3">
    <source>
        <dbReference type="Google" id="ProtNLM"/>
    </source>
</evidence>
<evidence type="ECO:0000313" key="1">
    <source>
        <dbReference type="EMBL" id="SEP45964.1"/>
    </source>
</evidence>
<sequence>MFKPMRRKEKQLSELETNKIMADGEYGTLATLGDNGYPYAAPLNYAYDEAGQAIYFHSALTGNKVDNMNHESKVCFSVVGYTRLLPEKFDTEYDSAIAFGKVLPVNDGSEKERALELLIKKYSAEFWQQGLEYIARSQRHTAVYKIQVEHLTGKRGR</sequence>
<dbReference type="OrthoDB" id="9794935at2"/>
<dbReference type="RefSeq" id="WP_091751852.1">
    <property type="nucleotide sequence ID" value="NZ_FODY01000037.1"/>
</dbReference>
<accession>A0A1H8Y0Z4</accession>
<dbReference type="InterPro" id="IPR012349">
    <property type="entry name" value="Split_barrel_FMN-bd"/>
</dbReference>
<dbReference type="EMBL" id="FODY01000037">
    <property type="protein sequence ID" value="SEP45964.1"/>
    <property type="molecule type" value="Genomic_DNA"/>
</dbReference>
<dbReference type="PANTHER" id="PTHR34071">
    <property type="entry name" value="5-NITROIMIDAZOLE ANTIBIOTICS RESISTANCE PROTEIN, NIMA-FAMILY-RELATED PROTEIN-RELATED"/>
    <property type="match status" value="1"/>
</dbReference>
<dbReference type="Proteomes" id="UP000198847">
    <property type="component" value="Unassembled WGS sequence"/>
</dbReference>
<dbReference type="SUPFAM" id="SSF50475">
    <property type="entry name" value="FMN-binding split barrel"/>
    <property type="match status" value="1"/>
</dbReference>
<keyword evidence="2" id="KW-1185">Reference proteome</keyword>
<dbReference type="AlphaFoldDB" id="A0A1H8Y0Z4"/>
<dbReference type="Pfam" id="PF12900">
    <property type="entry name" value="Pyridox_ox_2"/>
    <property type="match status" value="1"/>
</dbReference>
<protein>
    <recommendedName>
        <fullName evidence="3">Nitroimidazol reductase NimA, pyridoxamine 5'-phosphate oxidase superfamily</fullName>
    </recommendedName>
</protein>
<dbReference type="PANTHER" id="PTHR34071:SF2">
    <property type="entry name" value="FLAVIN-NUCLEOTIDE-BINDING PROTEIN"/>
    <property type="match status" value="1"/>
</dbReference>
<dbReference type="STRING" id="112903.SAMN04490178_13716"/>
<name>A0A1H8Y0Z4_9FIRM</name>